<dbReference type="Gene3D" id="1.25.40.10">
    <property type="entry name" value="Tetratricopeptide repeat domain"/>
    <property type="match status" value="1"/>
</dbReference>
<dbReference type="SMART" id="SM00530">
    <property type="entry name" value="HTH_XRE"/>
    <property type="match status" value="1"/>
</dbReference>
<proteinExistence type="predicted"/>
<evidence type="ECO:0000313" key="3">
    <source>
        <dbReference type="Proteomes" id="UP000722989"/>
    </source>
</evidence>
<keyword evidence="3" id="KW-1185">Reference proteome</keyword>
<dbReference type="Gene3D" id="1.10.260.40">
    <property type="entry name" value="lambda repressor-like DNA-binding domains"/>
    <property type="match status" value="1"/>
</dbReference>
<dbReference type="InterPro" id="IPR010982">
    <property type="entry name" value="Lambda_DNA-bd_dom_sf"/>
</dbReference>
<dbReference type="SUPFAM" id="SSF48452">
    <property type="entry name" value="TPR-like"/>
    <property type="match status" value="1"/>
</dbReference>
<sequence>MPHGALSPLRIQYEFWSRDDVVAALRTRDIGALFRLIRRYTGASQTQLGIAVGLEQGYVSRIISGRKVMTIDVLERIADGCGMPDEARITVGLAPCRTAADDTSTISAGQADGSWQCAVGRAVEFWGGDVERRDMLRYGVFSAAGYALPALQWFTSEDDLPHSIAGRRTVGQPDVDMIREMTGTLRQLDNQYGGVRTRATAARYLYSEVAPLLRDGRFDDRTGRLLFSAVAEVSQLAGWMAYDSGEHGVAQRYLTHALDLARSAGDRPLGAEILAAMSHQATYLGDARTAIDLARAARRTAAEAGIQVLVAEAAVMEAHAHARGGDGRACATSLSRAEQALDRADRSLDPQWISYFDTAYMSAKFAHCFRELGQARKAEHFAIQSLRMDGRYVRGRTFNLLLLATTHAQQDDYERACVIGGQALTLMAQIQSVRAVEYLRVLQERLSRYATFPVVRQFNARAAAATGRDAQASSSPR</sequence>
<dbReference type="SUPFAM" id="SSF47413">
    <property type="entry name" value="lambda repressor-like DNA-binding domains"/>
    <property type="match status" value="1"/>
</dbReference>
<dbReference type="CDD" id="cd00093">
    <property type="entry name" value="HTH_XRE"/>
    <property type="match status" value="1"/>
</dbReference>
<accession>A0ABX0Y5F7</accession>
<organism evidence="2 3">
    <name type="scientific">Planosporangium thailandense</name>
    <dbReference type="NCBI Taxonomy" id="765197"/>
    <lineage>
        <taxon>Bacteria</taxon>
        <taxon>Bacillati</taxon>
        <taxon>Actinomycetota</taxon>
        <taxon>Actinomycetes</taxon>
        <taxon>Micromonosporales</taxon>
        <taxon>Micromonosporaceae</taxon>
        <taxon>Planosporangium</taxon>
    </lineage>
</organism>
<dbReference type="Proteomes" id="UP000722989">
    <property type="component" value="Unassembled WGS sequence"/>
</dbReference>
<dbReference type="PROSITE" id="PS50943">
    <property type="entry name" value="HTH_CROC1"/>
    <property type="match status" value="1"/>
</dbReference>
<comment type="caution">
    <text evidence="2">The sequence shown here is derived from an EMBL/GenBank/DDBJ whole genome shotgun (WGS) entry which is preliminary data.</text>
</comment>
<name>A0ABX0Y5F7_9ACTN</name>
<evidence type="ECO:0000313" key="2">
    <source>
        <dbReference type="EMBL" id="NJC72635.1"/>
    </source>
</evidence>
<protein>
    <submittedName>
        <fullName evidence="2">Helix-turn-helix transcriptional regulator</fullName>
    </submittedName>
</protein>
<evidence type="ECO:0000259" key="1">
    <source>
        <dbReference type="PROSITE" id="PS50943"/>
    </source>
</evidence>
<reference evidence="2 3" key="1">
    <citation type="submission" date="2020-03" db="EMBL/GenBank/DDBJ databases">
        <title>WGS of the type strain of Planosporangium spp.</title>
        <authorList>
            <person name="Thawai C."/>
        </authorList>
    </citation>
    <scope>NUCLEOTIDE SEQUENCE [LARGE SCALE GENOMIC DNA]</scope>
    <source>
        <strain evidence="2 3">TBRC 5610</strain>
    </source>
</reference>
<feature type="domain" description="HTH cro/C1-type" evidence="1">
    <location>
        <begin position="44"/>
        <end position="87"/>
    </location>
</feature>
<dbReference type="EMBL" id="JAATVY010000020">
    <property type="protein sequence ID" value="NJC72635.1"/>
    <property type="molecule type" value="Genomic_DNA"/>
</dbReference>
<dbReference type="RefSeq" id="WP_167927544.1">
    <property type="nucleotide sequence ID" value="NZ_JAATVY010000020.1"/>
</dbReference>
<dbReference type="InterPro" id="IPR011990">
    <property type="entry name" value="TPR-like_helical_dom_sf"/>
</dbReference>
<dbReference type="InterPro" id="IPR001387">
    <property type="entry name" value="Cro/C1-type_HTH"/>
</dbReference>
<dbReference type="Pfam" id="PF13560">
    <property type="entry name" value="HTH_31"/>
    <property type="match status" value="1"/>
</dbReference>
<gene>
    <name evidence="2" type="ORF">HC031_23365</name>
</gene>